<feature type="non-terminal residue" evidence="2">
    <location>
        <position position="1"/>
    </location>
</feature>
<accession>A0ABN7UN73</accession>
<organism evidence="2 3">
    <name type="scientific">Gigaspora margarita</name>
    <dbReference type="NCBI Taxonomy" id="4874"/>
    <lineage>
        <taxon>Eukaryota</taxon>
        <taxon>Fungi</taxon>
        <taxon>Fungi incertae sedis</taxon>
        <taxon>Mucoromycota</taxon>
        <taxon>Glomeromycotina</taxon>
        <taxon>Glomeromycetes</taxon>
        <taxon>Diversisporales</taxon>
        <taxon>Gigasporaceae</taxon>
        <taxon>Gigaspora</taxon>
    </lineage>
</organism>
<proteinExistence type="predicted"/>
<dbReference type="Proteomes" id="UP000789901">
    <property type="component" value="Unassembled WGS sequence"/>
</dbReference>
<dbReference type="SUPFAM" id="SSF52540">
    <property type="entry name" value="P-loop containing nucleoside triphosphate hydrolases"/>
    <property type="match status" value="1"/>
</dbReference>
<comment type="caution">
    <text evidence="2">The sequence shown here is derived from an EMBL/GenBank/DDBJ whole genome shotgun (WGS) entry which is preliminary data.</text>
</comment>
<evidence type="ECO:0000256" key="1">
    <source>
        <dbReference type="SAM" id="MobiDB-lite"/>
    </source>
</evidence>
<evidence type="ECO:0000313" key="3">
    <source>
        <dbReference type="Proteomes" id="UP000789901"/>
    </source>
</evidence>
<evidence type="ECO:0000313" key="2">
    <source>
        <dbReference type="EMBL" id="CAG8627272.1"/>
    </source>
</evidence>
<keyword evidence="3" id="KW-1185">Reference proteome</keyword>
<gene>
    <name evidence="2" type="ORF">GMARGA_LOCUS8142</name>
</gene>
<name>A0ABN7UN73_GIGMA</name>
<protein>
    <submittedName>
        <fullName evidence="2">20084_t:CDS:1</fullName>
    </submittedName>
</protein>
<dbReference type="EMBL" id="CAJVQB010004117">
    <property type="protein sequence ID" value="CAG8627272.1"/>
    <property type="molecule type" value="Genomic_DNA"/>
</dbReference>
<reference evidence="2 3" key="1">
    <citation type="submission" date="2021-06" db="EMBL/GenBank/DDBJ databases">
        <authorList>
            <person name="Kallberg Y."/>
            <person name="Tangrot J."/>
            <person name="Rosling A."/>
        </authorList>
    </citation>
    <scope>NUCLEOTIDE SEQUENCE [LARGE SCALE GENOMIC DNA]</scope>
    <source>
        <strain evidence="2 3">120-4 pot B 10/14</strain>
    </source>
</reference>
<sequence>SGTGKTSIETILAQDSNIIKLISTTTRPKREGEIDNNYYGIHGNVIDYILKKQDKHGVVILDVTFPTKEKAIANMQKRKASEEEIQRRLIIDKEEEKSATEYDYILVIDDNLEEMAEFIKIKKPWKSTSAANEAPLINSITSWMTWTPSKSEARRNLEKMATPPSKTISPMSAKKLKAEEAGEILRVIEESGMATKEKFVRKKSTRIKDIKANLKKYGLSDKKLTAEDITKFDKEEKRKKKGKEINLSTEGIEIDLDQEKQEPGEEELAGQKIKKPKNK</sequence>
<dbReference type="Gene3D" id="3.40.50.300">
    <property type="entry name" value="P-loop containing nucleotide triphosphate hydrolases"/>
    <property type="match status" value="1"/>
</dbReference>
<dbReference type="InterPro" id="IPR027417">
    <property type="entry name" value="P-loop_NTPase"/>
</dbReference>
<feature type="region of interest" description="Disordered" evidence="1">
    <location>
        <begin position="234"/>
        <end position="279"/>
    </location>
</feature>